<keyword evidence="9 10" id="KW-0472">Membrane</keyword>
<dbReference type="SUPFAM" id="SSF54523">
    <property type="entry name" value="Pili subunits"/>
    <property type="match status" value="1"/>
</dbReference>
<evidence type="ECO:0000259" key="13">
    <source>
        <dbReference type="Pfam" id="PF21687"/>
    </source>
</evidence>
<dbReference type="SUPFAM" id="SSF158544">
    <property type="entry name" value="GspK insert domain-like"/>
    <property type="match status" value="2"/>
</dbReference>
<dbReference type="Proteomes" id="UP001467690">
    <property type="component" value="Unassembled WGS sequence"/>
</dbReference>
<reference evidence="14 15" key="1">
    <citation type="submission" date="2024-06" db="EMBL/GenBank/DDBJ databases">
        <authorList>
            <person name="Chen R.Y."/>
        </authorList>
    </citation>
    <scope>NUCLEOTIDE SEQUENCE [LARGE SCALE GENOMIC DNA]</scope>
    <source>
        <strain evidence="14 15">D2</strain>
    </source>
</reference>
<dbReference type="InterPro" id="IPR049179">
    <property type="entry name" value="T2SSK_SAM-like_2nd"/>
</dbReference>
<evidence type="ECO:0000256" key="5">
    <source>
        <dbReference type="ARBA" id="ARBA00022519"/>
    </source>
</evidence>
<gene>
    <name evidence="14" type="primary">gspK</name>
    <name evidence="14" type="ORF">ABS311_10985</name>
</gene>
<dbReference type="InterPro" id="IPR005628">
    <property type="entry name" value="GspK"/>
</dbReference>
<evidence type="ECO:0000259" key="12">
    <source>
        <dbReference type="Pfam" id="PF03934"/>
    </source>
</evidence>
<dbReference type="InterPro" id="IPR038072">
    <property type="entry name" value="GspK_central_sf"/>
</dbReference>
<keyword evidence="7" id="KW-0653">Protein transport</keyword>
<dbReference type="InterPro" id="IPR049031">
    <property type="entry name" value="T2SSK_SAM-like_1st"/>
</dbReference>
<evidence type="ECO:0000256" key="6">
    <source>
        <dbReference type="ARBA" id="ARBA00022692"/>
    </source>
</evidence>
<dbReference type="NCBIfam" id="NF037980">
    <property type="entry name" value="T2SS_GspK"/>
    <property type="match status" value="1"/>
</dbReference>
<sequence>MKKVKGVALITVLLIVALVTIIAAEMAVRLQMQIKRVDNIGANQQAYWFAIGGESLARLALTEAYQENSGRLDLSQPWAVEEMTYPLENGASLTGSIKDLRSCYNINAVTKVAARQNQQTSDGQNNNQNSSSNRTNNNADNNNSNSNNSNNNVLDPKSEEQFQHLLELAGIDNYEAEAIRDSVADWLDEDMQTRSYGAEDYIYEAKEFAYLPANSWFVDKSELKLIQGFDTVPEGAQNLDKILPHICVIPNVNDSIVNVNTIQEDNAVVLSALFNNKLTVENAKRVIEARPDDGFKDIEEFWALPEIKAVGNVSNHLKSQFDVTSEYFLLQTKTEYNQSWINLTSLIALDAQGKFSVIARKIGV</sequence>
<feature type="compositionally biased region" description="Low complexity" evidence="11">
    <location>
        <begin position="116"/>
        <end position="152"/>
    </location>
</feature>
<name>A0ABV1RHQ1_9ALTE</name>
<dbReference type="EMBL" id="JBELOE010000211">
    <property type="protein sequence ID" value="MER2492404.1"/>
    <property type="molecule type" value="Genomic_DNA"/>
</dbReference>
<evidence type="ECO:0000313" key="14">
    <source>
        <dbReference type="EMBL" id="MER2492404.1"/>
    </source>
</evidence>
<evidence type="ECO:0000256" key="1">
    <source>
        <dbReference type="ARBA" id="ARBA00004533"/>
    </source>
</evidence>
<evidence type="ECO:0000256" key="10">
    <source>
        <dbReference type="PIRNR" id="PIRNR002786"/>
    </source>
</evidence>
<evidence type="ECO:0000256" key="8">
    <source>
        <dbReference type="ARBA" id="ARBA00022989"/>
    </source>
</evidence>
<keyword evidence="6" id="KW-0812">Transmembrane</keyword>
<evidence type="ECO:0000256" key="11">
    <source>
        <dbReference type="SAM" id="MobiDB-lite"/>
    </source>
</evidence>
<accession>A0ABV1RHQ1</accession>
<keyword evidence="5 10" id="KW-0997">Cell inner membrane</keyword>
<dbReference type="PIRSF" id="PIRSF002786">
    <property type="entry name" value="XcpX"/>
    <property type="match status" value="1"/>
</dbReference>
<organism evidence="14 15">
    <name type="scientific">Catenovulum sediminis</name>
    <dbReference type="NCBI Taxonomy" id="1740262"/>
    <lineage>
        <taxon>Bacteria</taxon>
        <taxon>Pseudomonadati</taxon>
        <taxon>Pseudomonadota</taxon>
        <taxon>Gammaproteobacteria</taxon>
        <taxon>Alteromonadales</taxon>
        <taxon>Alteromonadaceae</taxon>
        <taxon>Catenovulum</taxon>
    </lineage>
</organism>
<comment type="caution">
    <text evidence="14">The sequence shown here is derived from an EMBL/GenBank/DDBJ whole genome shotgun (WGS) entry which is preliminary data.</text>
</comment>
<comment type="similarity">
    <text evidence="2 10">Belongs to the GSP K family.</text>
</comment>
<dbReference type="PANTHER" id="PTHR38831">
    <property type="entry name" value="TYPE II SECRETION SYSTEM PROTEIN K"/>
    <property type="match status" value="1"/>
</dbReference>
<dbReference type="Gene3D" id="1.10.40.60">
    <property type="entry name" value="EpsJ-like"/>
    <property type="match status" value="2"/>
</dbReference>
<feature type="region of interest" description="Disordered" evidence="11">
    <location>
        <begin position="114"/>
        <end position="155"/>
    </location>
</feature>
<keyword evidence="3 10" id="KW-0813">Transport</keyword>
<dbReference type="Pfam" id="PF03934">
    <property type="entry name" value="T2SSK"/>
    <property type="match status" value="1"/>
</dbReference>
<dbReference type="Gene3D" id="3.30.1300.30">
    <property type="entry name" value="GSPII I/J protein-like"/>
    <property type="match status" value="1"/>
</dbReference>
<evidence type="ECO:0000256" key="4">
    <source>
        <dbReference type="ARBA" id="ARBA00022475"/>
    </source>
</evidence>
<dbReference type="InterPro" id="IPR045584">
    <property type="entry name" value="Pilin-like"/>
</dbReference>
<proteinExistence type="inferred from homology"/>
<evidence type="ECO:0000256" key="9">
    <source>
        <dbReference type="ARBA" id="ARBA00023136"/>
    </source>
</evidence>
<feature type="domain" description="T2SS protein K second SAM-like" evidence="12">
    <location>
        <begin position="257"/>
        <end position="323"/>
    </location>
</feature>
<evidence type="ECO:0000256" key="7">
    <source>
        <dbReference type="ARBA" id="ARBA00022927"/>
    </source>
</evidence>
<keyword evidence="8" id="KW-1133">Transmembrane helix</keyword>
<dbReference type="PANTHER" id="PTHR38831:SF1">
    <property type="entry name" value="TYPE II SECRETION SYSTEM PROTEIN K-RELATED"/>
    <property type="match status" value="1"/>
</dbReference>
<dbReference type="RefSeq" id="WP_350401921.1">
    <property type="nucleotide sequence ID" value="NZ_JBELOE010000211.1"/>
</dbReference>
<evidence type="ECO:0000256" key="3">
    <source>
        <dbReference type="ARBA" id="ARBA00022448"/>
    </source>
</evidence>
<feature type="domain" description="T2SS protein K first SAM-like" evidence="13">
    <location>
        <begin position="103"/>
        <end position="251"/>
    </location>
</feature>
<evidence type="ECO:0000313" key="15">
    <source>
        <dbReference type="Proteomes" id="UP001467690"/>
    </source>
</evidence>
<protein>
    <recommendedName>
        <fullName evidence="10">Type II secretion system protein K</fullName>
    </recommendedName>
</protein>
<comment type="subcellular location">
    <subcellularLocation>
        <location evidence="1 10">Cell inner membrane</location>
    </subcellularLocation>
</comment>
<evidence type="ECO:0000256" key="2">
    <source>
        <dbReference type="ARBA" id="ARBA00007246"/>
    </source>
</evidence>
<keyword evidence="4 10" id="KW-1003">Cell membrane</keyword>
<dbReference type="Pfam" id="PF21687">
    <property type="entry name" value="T2SSK_1st"/>
    <property type="match status" value="1"/>
</dbReference>
<keyword evidence="15" id="KW-1185">Reference proteome</keyword>